<accession>A0A7D7Q2R5</accession>
<evidence type="ECO:0000313" key="10">
    <source>
        <dbReference type="EMBL" id="QMS56421.1"/>
    </source>
</evidence>
<feature type="transmembrane region" description="Helical" evidence="9">
    <location>
        <begin position="231"/>
        <end position="253"/>
    </location>
</feature>
<evidence type="ECO:0000256" key="8">
    <source>
        <dbReference type="SAM" id="MobiDB-lite"/>
    </source>
</evidence>
<feature type="transmembrane region" description="Helical" evidence="9">
    <location>
        <begin position="373"/>
        <end position="391"/>
    </location>
</feature>
<feature type="transmembrane region" description="Helical" evidence="9">
    <location>
        <begin position="259"/>
        <end position="283"/>
    </location>
</feature>
<dbReference type="EMBL" id="CP059343">
    <property type="protein sequence ID" value="QMS56421.1"/>
    <property type="molecule type" value="Genomic_DNA"/>
</dbReference>
<proteinExistence type="inferred from homology"/>
<keyword evidence="11" id="KW-1185">Reference proteome</keyword>
<dbReference type="Proteomes" id="UP000216825">
    <property type="component" value="Chromosome"/>
</dbReference>
<feature type="transmembrane region" description="Helical" evidence="9">
    <location>
        <begin position="121"/>
        <end position="142"/>
    </location>
</feature>
<evidence type="ECO:0000256" key="9">
    <source>
        <dbReference type="SAM" id="Phobius"/>
    </source>
</evidence>
<dbReference type="InterPro" id="IPR038665">
    <property type="entry name" value="Voltage-dep_anion_channel_sf"/>
</dbReference>
<feature type="transmembrane region" description="Helical" evidence="9">
    <location>
        <begin position="163"/>
        <end position="186"/>
    </location>
</feature>
<keyword evidence="5 9" id="KW-0812">Transmembrane</keyword>
<evidence type="ECO:0000256" key="4">
    <source>
        <dbReference type="ARBA" id="ARBA00022475"/>
    </source>
</evidence>
<reference evidence="11" key="1">
    <citation type="submission" date="2017-08" db="EMBL/GenBank/DDBJ databases">
        <title>Draft Genome Sequence of Kocuria varians 80.</title>
        <authorList>
            <person name="Minaev M."/>
            <person name="Kurbakov K.A."/>
            <person name="Solodovnikova G.I."/>
            <person name="Kuznetsova O.A."/>
            <person name="Lisitsyn A.B."/>
        </authorList>
    </citation>
    <scope>NUCLEOTIDE SEQUENCE [LARGE SCALE GENOMIC DNA]</scope>
    <source>
        <strain evidence="11">80</strain>
    </source>
</reference>
<name>A0A7D7Q2R5_KOCVA</name>
<dbReference type="AlphaFoldDB" id="A0A7D7Q2R5"/>
<dbReference type="RefSeq" id="WP_232300306.1">
    <property type="nucleotide sequence ID" value="NZ_CP059343.1"/>
</dbReference>
<feature type="transmembrane region" description="Helical" evidence="9">
    <location>
        <begin position="295"/>
        <end position="320"/>
    </location>
</feature>
<dbReference type="InterPro" id="IPR004695">
    <property type="entry name" value="SLAC1/Mae1/Ssu1/TehA"/>
</dbReference>
<evidence type="ECO:0000313" key="11">
    <source>
        <dbReference type="Proteomes" id="UP000216825"/>
    </source>
</evidence>
<gene>
    <name evidence="10" type="ORF">CIB50_0001125</name>
</gene>
<dbReference type="InterPro" id="IPR051629">
    <property type="entry name" value="Sulfite_efflux_TDT"/>
</dbReference>
<dbReference type="KEGG" id="kvr:CIB50_0001125"/>
<organism evidence="10 11">
    <name type="scientific">Kocuria varians</name>
    <name type="common">Micrococcus varians</name>
    <dbReference type="NCBI Taxonomy" id="1272"/>
    <lineage>
        <taxon>Bacteria</taxon>
        <taxon>Bacillati</taxon>
        <taxon>Actinomycetota</taxon>
        <taxon>Actinomycetes</taxon>
        <taxon>Micrococcales</taxon>
        <taxon>Micrococcaceae</taxon>
        <taxon>Kocuria</taxon>
    </lineage>
</organism>
<evidence type="ECO:0000256" key="5">
    <source>
        <dbReference type="ARBA" id="ARBA00022692"/>
    </source>
</evidence>
<sequence length="434" mass="44326">MPALHDRSAPLERPAPLDARAEGSAPDDDAASRSLPGDPSVPGDGKASPVEVRESLATSTSPTAEDGAATPAGRRRADSATGPRAAVPPPGPQWYGSVMGTGIAATLTQTLGGDLPGGRTLAVVLLVVGWVVFVGLTVAFGLRIARRPAVFAETIRDIPVLAAWGMVSMGVLSTGSATATVVPAHWPALAGAAWAVDGVLWSVGTVLGILTALGFAARLIGREVGAPTTAWGLPIVPPMVSATTGAALVPHLQTRPGQLLLVIVTVACFFLALVLGLVVFAVAYHHHWRVAELPLAAATSAWIPLGVVGQSTAAAQAIAVRAEHFVLPQDVGTLGLVANVYGVAMLSCGVPLIVWATVVTVRGFRRGMPFSPGWWALTFPIGTVCLGLHGLEGGTGVRAFGIASDLVCLVLLCTWTLCTVATVRAVGARRLAAG</sequence>
<comment type="subcellular location">
    <subcellularLocation>
        <location evidence="1">Cell membrane</location>
        <topology evidence="1">Multi-pass membrane protein</topology>
    </subcellularLocation>
</comment>
<keyword evidence="6 9" id="KW-1133">Transmembrane helix</keyword>
<dbReference type="PANTHER" id="PTHR31686">
    <property type="match status" value="1"/>
</dbReference>
<dbReference type="CDD" id="cd09320">
    <property type="entry name" value="TDT_like_2"/>
    <property type="match status" value="1"/>
</dbReference>
<protein>
    <recommendedName>
        <fullName evidence="12">C4-dicarboxylate ABC transporter</fullName>
    </recommendedName>
</protein>
<reference evidence="10 11" key="2">
    <citation type="submission" date="2020-07" db="EMBL/GenBank/DDBJ databases">
        <title>Genome of starter culture bacteria Kocuria salsicia reveals its technological properties and safety for usage in meat industry.</title>
        <authorList>
            <person name="Michael M."/>
            <person name="Konstantin K."/>
            <person name="Evgenii K."/>
            <person name="Galina S."/>
            <person name="Oksana K."/>
            <person name="Andrei L."/>
        </authorList>
    </citation>
    <scope>NUCLEOTIDE SEQUENCE [LARGE SCALE GENOMIC DNA]</scope>
    <source>
        <strain evidence="10 11">80</strain>
    </source>
</reference>
<evidence type="ECO:0000256" key="6">
    <source>
        <dbReference type="ARBA" id="ARBA00022989"/>
    </source>
</evidence>
<feature type="transmembrane region" description="Helical" evidence="9">
    <location>
        <begin position="198"/>
        <end position="219"/>
    </location>
</feature>
<comment type="similarity">
    <text evidence="2">Belongs to the tellurite-resistance/dicarboxylate transporter (TDT) family.</text>
</comment>
<evidence type="ECO:0000256" key="1">
    <source>
        <dbReference type="ARBA" id="ARBA00004651"/>
    </source>
</evidence>
<feature type="transmembrane region" description="Helical" evidence="9">
    <location>
        <begin position="397"/>
        <end position="423"/>
    </location>
</feature>
<dbReference type="GO" id="GO:0055085">
    <property type="term" value="P:transmembrane transport"/>
    <property type="evidence" value="ECO:0007669"/>
    <property type="project" value="InterPro"/>
</dbReference>
<feature type="region of interest" description="Disordered" evidence="8">
    <location>
        <begin position="1"/>
        <end position="93"/>
    </location>
</feature>
<feature type="transmembrane region" description="Helical" evidence="9">
    <location>
        <begin position="340"/>
        <end position="361"/>
    </location>
</feature>
<keyword evidence="7 9" id="KW-0472">Membrane</keyword>
<dbReference type="Gene3D" id="1.50.10.150">
    <property type="entry name" value="Voltage-dependent anion channel"/>
    <property type="match status" value="1"/>
</dbReference>
<keyword evidence="3" id="KW-0813">Transport</keyword>
<keyword evidence="4" id="KW-1003">Cell membrane</keyword>
<evidence type="ECO:0008006" key="12">
    <source>
        <dbReference type="Google" id="ProtNLM"/>
    </source>
</evidence>
<dbReference type="GO" id="GO:0005886">
    <property type="term" value="C:plasma membrane"/>
    <property type="evidence" value="ECO:0007669"/>
    <property type="project" value="UniProtKB-SubCell"/>
</dbReference>
<dbReference type="PANTHER" id="PTHR31686:SF1">
    <property type="entry name" value="SULFITE EFFLUX PUMP SSU1"/>
    <property type="match status" value="1"/>
</dbReference>
<evidence type="ECO:0000256" key="3">
    <source>
        <dbReference type="ARBA" id="ARBA00022448"/>
    </source>
</evidence>
<evidence type="ECO:0000256" key="7">
    <source>
        <dbReference type="ARBA" id="ARBA00023136"/>
    </source>
</evidence>
<dbReference type="Pfam" id="PF03595">
    <property type="entry name" value="SLAC1"/>
    <property type="match status" value="1"/>
</dbReference>
<feature type="compositionally biased region" description="Basic and acidic residues" evidence="8">
    <location>
        <begin position="1"/>
        <end position="10"/>
    </location>
</feature>
<evidence type="ECO:0000256" key="2">
    <source>
        <dbReference type="ARBA" id="ARBA00008566"/>
    </source>
</evidence>